<dbReference type="InterPro" id="IPR022765">
    <property type="entry name" value="Dna2/Cas4_DUF83"/>
</dbReference>
<organism evidence="17 18">
    <name type="scientific">Tepidiforma bonchosmolovskayae</name>
    <dbReference type="NCBI Taxonomy" id="2601677"/>
    <lineage>
        <taxon>Bacteria</taxon>
        <taxon>Bacillati</taxon>
        <taxon>Chloroflexota</taxon>
        <taxon>Tepidiformia</taxon>
        <taxon>Tepidiformales</taxon>
        <taxon>Tepidiformaceae</taxon>
        <taxon>Tepidiforma</taxon>
    </lineage>
</organism>
<feature type="region of interest" description="Disordered" evidence="15">
    <location>
        <begin position="31"/>
        <end position="50"/>
    </location>
</feature>
<dbReference type="PANTHER" id="PTHR34353:SF2">
    <property type="entry name" value="CRISPR-ASSOCIATED ENDONUCLEASE CAS1 1"/>
    <property type="match status" value="1"/>
</dbReference>
<dbReference type="Gene3D" id="3.100.10.20">
    <property type="entry name" value="CRISPR-associated endonuclease Cas1, N-terminal domain"/>
    <property type="match status" value="1"/>
</dbReference>
<dbReference type="NCBIfam" id="TIGR00287">
    <property type="entry name" value="cas1"/>
    <property type="match status" value="1"/>
</dbReference>
<evidence type="ECO:0000256" key="3">
    <source>
        <dbReference type="ARBA" id="ARBA00022759"/>
    </source>
</evidence>
<dbReference type="InterPro" id="IPR050646">
    <property type="entry name" value="Cas1"/>
</dbReference>
<feature type="binding site" evidence="14">
    <location>
        <position position="358"/>
    </location>
    <ligand>
        <name>Mn(2+)</name>
        <dbReference type="ChEBI" id="CHEBI:29035"/>
    </ligand>
</feature>
<reference evidence="17 18" key="2">
    <citation type="submission" date="2019-10" db="EMBL/GenBank/DDBJ databases">
        <title>Thermopilla bonchosmolovskayae gen. nov., sp. nov., a moderately thermophilic Chloroflexi bacterium from a Chukotka hot spring (Arctic, Russia), representing a novel classis Thermopillaia, which include previously uncultivated lineage OLB14.</title>
        <authorList>
            <person name="Kochetkova T.V."/>
            <person name="Zayulina K.S."/>
            <person name="Zhigarkov V.S."/>
            <person name="Minaev N.V."/>
            <person name="Novikov A."/>
            <person name="Toshchakov S.V."/>
            <person name="Elcheninov A.G."/>
            <person name="Kublanov I.V."/>
        </authorList>
    </citation>
    <scope>NUCLEOTIDE SEQUENCE [LARGE SCALE GENOMIC DNA]</scope>
    <source>
        <strain evidence="17 18">3753O</strain>
    </source>
</reference>
<dbReference type="EC" id="3.1.-.-" evidence="14"/>
<comment type="subunit">
    <text evidence="13 14">Homodimer, forms a heterotetramer with a Cas2 homodimer.</text>
</comment>
<protein>
    <recommendedName>
        <fullName evidence="14">CRISPR-associated endonuclease Cas1</fullName>
        <ecNumber evidence="14">3.1.-.-</ecNumber>
    </recommendedName>
</protein>
<evidence type="ECO:0000256" key="5">
    <source>
        <dbReference type="ARBA" id="ARBA00022839"/>
    </source>
</evidence>
<evidence type="ECO:0000256" key="14">
    <source>
        <dbReference type="HAMAP-Rule" id="MF_01470"/>
    </source>
</evidence>
<dbReference type="Pfam" id="PF01867">
    <property type="entry name" value="Cas_Cas1"/>
    <property type="match status" value="1"/>
</dbReference>
<keyword evidence="6 14" id="KW-0460">Magnesium</keyword>
<feature type="binding site" evidence="14">
    <location>
        <position position="444"/>
    </location>
    <ligand>
        <name>Mn(2+)</name>
        <dbReference type="ChEBI" id="CHEBI:29035"/>
    </ligand>
</feature>
<evidence type="ECO:0000256" key="8">
    <source>
        <dbReference type="ARBA" id="ARBA00023014"/>
    </source>
</evidence>
<dbReference type="HAMAP" id="MF_01470">
    <property type="entry name" value="Cas1"/>
    <property type="match status" value="1"/>
</dbReference>
<evidence type="ECO:0000256" key="7">
    <source>
        <dbReference type="ARBA" id="ARBA00023004"/>
    </source>
</evidence>
<comment type="similarity">
    <text evidence="14">Belongs to the CRISPR-associated endonuclease Cas1 family.</text>
</comment>
<dbReference type="NCBIfam" id="TIGR00372">
    <property type="entry name" value="cas4"/>
    <property type="match status" value="1"/>
</dbReference>
<comment type="catalytic activity">
    <reaction evidence="12">
        <text>exonucleolytic cleavage in the 5'- to 3'-direction to yield nucleoside 3'-phosphates.</text>
        <dbReference type="EC" id="3.1.12.1"/>
    </reaction>
</comment>
<evidence type="ECO:0000256" key="1">
    <source>
        <dbReference type="ARBA" id="ARBA00022722"/>
    </source>
</evidence>
<gene>
    <name evidence="14 17" type="primary">cas1</name>
    <name evidence="17" type="ORF">Tbon_05215</name>
</gene>
<keyword evidence="2 14" id="KW-0479">Metal-binding</keyword>
<keyword evidence="4 14" id="KW-0378">Hydrolase</keyword>
<keyword evidence="3 14" id="KW-0255">Endonuclease</keyword>
<dbReference type="EMBL" id="CP042829">
    <property type="protein sequence ID" value="QFG04318.1"/>
    <property type="molecule type" value="Genomic_DNA"/>
</dbReference>
<dbReference type="CDD" id="cd09634">
    <property type="entry name" value="Cas1_I-II-III"/>
    <property type="match status" value="1"/>
</dbReference>
<feature type="binding site" evidence="14">
    <location>
        <position position="429"/>
    </location>
    <ligand>
        <name>Mn(2+)</name>
        <dbReference type="ChEBI" id="CHEBI:29035"/>
    </ligand>
</feature>
<evidence type="ECO:0000313" key="17">
    <source>
        <dbReference type="EMBL" id="QFG04318.1"/>
    </source>
</evidence>
<keyword evidence="9 14" id="KW-0051">Antiviral defense</keyword>
<feature type="domain" description="DUF83" evidence="16">
    <location>
        <begin position="1"/>
        <end position="182"/>
    </location>
</feature>
<name>A0ABX6C4X2_9CHLR</name>
<dbReference type="InterPro" id="IPR002729">
    <property type="entry name" value="CRISPR-assoc_Cas1"/>
</dbReference>
<evidence type="ECO:0000313" key="18">
    <source>
        <dbReference type="Proteomes" id="UP000326331"/>
    </source>
</evidence>
<dbReference type="Gene3D" id="1.20.120.920">
    <property type="entry name" value="CRISPR-associated endonuclease Cas1, C-terminal domain"/>
    <property type="match status" value="1"/>
</dbReference>
<evidence type="ECO:0000256" key="2">
    <source>
        <dbReference type="ARBA" id="ARBA00022723"/>
    </source>
</evidence>
<keyword evidence="11 14" id="KW-0464">Manganese</keyword>
<evidence type="ECO:0000256" key="10">
    <source>
        <dbReference type="ARBA" id="ARBA00023125"/>
    </source>
</evidence>
<proteinExistence type="inferred from homology"/>
<dbReference type="GO" id="GO:0004519">
    <property type="term" value="F:endonuclease activity"/>
    <property type="evidence" value="ECO:0007669"/>
    <property type="project" value="UniProtKB-KW"/>
</dbReference>
<reference evidence="17 18" key="1">
    <citation type="submission" date="2019-08" db="EMBL/GenBank/DDBJ databases">
        <authorList>
            <person name="Toschakov S.V."/>
        </authorList>
    </citation>
    <scope>NUCLEOTIDE SEQUENCE [LARGE SCALE GENOMIC DNA]</scope>
    <source>
        <strain evidence="17 18">3753O</strain>
    </source>
</reference>
<dbReference type="InterPro" id="IPR013343">
    <property type="entry name" value="CRISPR-assoc_prot_Cas4"/>
</dbReference>
<evidence type="ECO:0000256" key="11">
    <source>
        <dbReference type="ARBA" id="ARBA00023211"/>
    </source>
</evidence>
<dbReference type="PANTHER" id="PTHR34353">
    <property type="entry name" value="CRISPR-ASSOCIATED ENDONUCLEASE CAS1 1"/>
    <property type="match status" value="1"/>
</dbReference>
<dbReference type="InterPro" id="IPR011604">
    <property type="entry name" value="PDDEXK-like_dom_sf"/>
</dbReference>
<keyword evidence="1 14" id="KW-0540">Nuclease</keyword>
<keyword evidence="7" id="KW-0408">Iron</keyword>
<evidence type="ECO:0000256" key="15">
    <source>
        <dbReference type="SAM" id="MobiDB-lite"/>
    </source>
</evidence>
<dbReference type="Pfam" id="PF01930">
    <property type="entry name" value="Cas_Cas4"/>
    <property type="match status" value="1"/>
</dbReference>
<comment type="function">
    <text evidence="14">CRISPR (clustered regularly interspaced short palindromic repeat), is an adaptive immune system that provides protection against mobile genetic elements (viruses, transposable elements and conjugative plasmids). CRISPR clusters contain spacers, sequences complementary to antecedent mobile elements, and target invading nucleic acids. CRISPR clusters are transcribed and processed into CRISPR RNA (crRNA). Acts as a dsDNA endonuclease. Involved in the integration of spacer DNA into the CRISPR cassette.</text>
</comment>
<keyword evidence="10 14" id="KW-0238">DNA-binding</keyword>
<keyword evidence="18" id="KW-1185">Reference proteome</keyword>
<dbReference type="InterPro" id="IPR042211">
    <property type="entry name" value="CRISPR-assoc_Cas1_N"/>
</dbReference>
<evidence type="ECO:0000256" key="13">
    <source>
        <dbReference type="ARBA" id="ARBA00038592"/>
    </source>
</evidence>
<comment type="cofactor">
    <cofactor evidence="14">
        <name>Mg(2+)</name>
        <dbReference type="ChEBI" id="CHEBI:18420"/>
    </cofactor>
    <cofactor evidence="14">
        <name>Mn(2+)</name>
        <dbReference type="ChEBI" id="CHEBI:29035"/>
    </cofactor>
</comment>
<evidence type="ECO:0000259" key="16">
    <source>
        <dbReference type="Pfam" id="PF01930"/>
    </source>
</evidence>
<evidence type="ECO:0000256" key="12">
    <source>
        <dbReference type="ARBA" id="ARBA00033996"/>
    </source>
</evidence>
<sequence>MVNEFVYCPRLFYLEWVRGLWADNDDTAEGTDLHRRVDTPAGTAPEPGPGVRQVARAFELSSETLGVTAKIDLVEFLDDAARPVDYKRGRPAPTPARVWEPEQVQLAIQALLLREAGYQCREGVIYFAETGERVTVPITPELEQQTLAAIARARETAGQPDAPPPLVDSPKCPACALVGYCMPDELNLLLHRRTARPRTLITREPAARPLYLIGYGTQLRKDGNHFIVAPRDGEPTRIRPIDISHVAAFGTVTISTSALHALLAQETPIAWLTRGGRFLGLTSGLMGKNIQLRRRQFTLTEPEALELARTFVIAKIRNQRTLLRRNSRFEIGRTLEGLADAVARARLAPDSDTLRGIEGYAARLYFNAFPAMLRRDLPFTPGDLFRGRNRRPPRDPVNALLSFAYTLLTKDLTVQAQLIGFDPYWGFYHRPKFGRPALALDLAEEFRPLIADSVVITALNNGEITSAHVRRIGAGYTLTDDGRRTFLRVYERRLEQEITHPRFRYRLSYRRLLDLQPRFLAAVLLGELPAYQGFETR</sequence>
<keyword evidence="5" id="KW-0269">Exonuclease</keyword>
<evidence type="ECO:0000256" key="6">
    <source>
        <dbReference type="ARBA" id="ARBA00022842"/>
    </source>
</evidence>
<accession>A0ABX6C4X2</accession>
<evidence type="ECO:0000256" key="4">
    <source>
        <dbReference type="ARBA" id="ARBA00022801"/>
    </source>
</evidence>
<dbReference type="Proteomes" id="UP000326331">
    <property type="component" value="Chromosome"/>
</dbReference>
<dbReference type="InterPro" id="IPR042206">
    <property type="entry name" value="CRISPR-assoc_Cas1_C"/>
</dbReference>
<keyword evidence="8" id="KW-0411">Iron-sulfur</keyword>
<evidence type="ECO:0000256" key="9">
    <source>
        <dbReference type="ARBA" id="ARBA00023118"/>
    </source>
</evidence>
<dbReference type="Gene3D" id="3.90.320.10">
    <property type="match status" value="1"/>
</dbReference>